<dbReference type="OrthoDB" id="388934at2"/>
<evidence type="ECO:0000259" key="1">
    <source>
        <dbReference type="PROSITE" id="PS51071"/>
    </source>
</evidence>
<accession>A0A2K9C158</accession>
<dbReference type="Proteomes" id="UP000233419">
    <property type="component" value="Chromosome"/>
</dbReference>
<dbReference type="InterPro" id="IPR036388">
    <property type="entry name" value="WH-like_DNA-bd_sf"/>
</dbReference>
<dbReference type="InterPro" id="IPR000281">
    <property type="entry name" value="HTH_RpiR"/>
</dbReference>
<reference evidence="2 3" key="1">
    <citation type="submission" date="2017-12" db="EMBL/GenBank/DDBJ databases">
        <title>Mesoplasma syrphidae YJS, Complete Genome.</title>
        <authorList>
            <person name="Knight T.F."/>
            <person name="Citino T."/>
            <person name="Rubinstein R."/>
            <person name="Neuschaefer Z."/>
        </authorList>
    </citation>
    <scope>NUCLEOTIDE SEQUENCE [LARGE SCALE GENOMIC DNA]</scope>
    <source>
        <strain evidence="2 3">YJS</strain>
    </source>
</reference>
<dbReference type="SUPFAM" id="SSF46689">
    <property type="entry name" value="Homeodomain-like"/>
    <property type="match status" value="1"/>
</dbReference>
<sequence length="257" mass="29559">MASAVLALCKVIEYRKNETFYQISKKILKLYNQGVFLSQKELAVQCFVSEALITQFAQRLKFSGYRELHLRLEIEYETALLNKQDKISSQGETFDDILVIHNFIKKNLKIITKIADAILANERVAFITSGQANDASRIFIDSIKSKGFLNISLINPYASGRSSRFNEPLFGCDKYFFIFIGMINPTEISFYEECLQKVDHSKIFSLITKGKKIDTLNENNINLNLDVKFSDTIYRNIILNFLFLEIINSINKMLTTL</sequence>
<gene>
    <name evidence="2" type="ORF">CXP39_00085</name>
</gene>
<dbReference type="KEGG" id="msyr:CXP39_00085"/>
<dbReference type="AlphaFoldDB" id="A0A2K9C158"/>
<dbReference type="RefSeq" id="WP_027048316.1">
    <property type="nucleotide sequence ID" value="NZ_CP025257.1"/>
</dbReference>
<feature type="domain" description="HTH rpiR-type" evidence="1">
    <location>
        <begin position="3"/>
        <end position="79"/>
    </location>
</feature>
<organism evidence="2 3">
    <name type="scientific">Mesoplasma syrphidae</name>
    <dbReference type="NCBI Taxonomy" id="225999"/>
    <lineage>
        <taxon>Bacteria</taxon>
        <taxon>Bacillati</taxon>
        <taxon>Mycoplasmatota</taxon>
        <taxon>Mollicutes</taxon>
        <taxon>Entomoplasmatales</taxon>
        <taxon>Entomoplasmataceae</taxon>
        <taxon>Mesoplasma</taxon>
    </lineage>
</organism>
<dbReference type="EMBL" id="CP025257">
    <property type="protein sequence ID" value="AUF83209.1"/>
    <property type="molecule type" value="Genomic_DNA"/>
</dbReference>
<name>A0A2K9C158_9MOLU</name>
<dbReference type="Pfam" id="PF01418">
    <property type="entry name" value="HTH_6"/>
    <property type="match status" value="1"/>
</dbReference>
<evidence type="ECO:0000313" key="3">
    <source>
        <dbReference type="Proteomes" id="UP000233419"/>
    </source>
</evidence>
<protein>
    <recommendedName>
        <fullName evidence="1">HTH rpiR-type domain-containing protein</fullName>
    </recommendedName>
</protein>
<dbReference type="InterPro" id="IPR009057">
    <property type="entry name" value="Homeodomain-like_sf"/>
</dbReference>
<dbReference type="GO" id="GO:0003700">
    <property type="term" value="F:DNA-binding transcription factor activity"/>
    <property type="evidence" value="ECO:0007669"/>
    <property type="project" value="InterPro"/>
</dbReference>
<dbReference type="PROSITE" id="PS51071">
    <property type="entry name" value="HTH_RPIR"/>
    <property type="match status" value="1"/>
</dbReference>
<dbReference type="Gene3D" id="1.10.10.10">
    <property type="entry name" value="Winged helix-like DNA-binding domain superfamily/Winged helix DNA-binding domain"/>
    <property type="match status" value="1"/>
</dbReference>
<keyword evidence="3" id="KW-1185">Reference proteome</keyword>
<evidence type="ECO:0000313" key="2">
    <source>
        <dbReference type="EMBL" id="AUF83209.1"/>
    </source>
</evidence>
<proteinExistence type="predicted"/>